<feature type="region of interest" description="Disordered" evidence="5">
    <location>
        <begin position="41"/>
        <end position="119"/>
    </location>
</feature>
<name>A0A6J7KLX2_9ZZZZ</name>
<evidence type="ECO:0000256" key="2">
    <source>
        <dbReference type="ARBA" id="ARBA00022729"/>
    </source>
</evidence>
<feature type="domain" description="Heparinase II/III-like C-terminal" evidence="6">
    <location>
        <begin position="432"/>
        <end position="596"/>
    </location>
</feature>
<organism evidence="7">
    <name type="scientific">freshwater metagenome</name>
    <dbReference type="NCBI Taxonomy" id="449393"/>
    <lineage>
        <taxon>unclassified sequences</taxon>
        <taxon>metagenomes</taxon>
        <taxon>ecological metagenomes</taxon>
    </lineage>
</organism>
<feature type="compositionally biased region" description="Pro residues" evidence="5">
    <location>
        <begin position="106"/>
        <end position="117"/>
    </location>
</feature>
<dbReference type="AlphaFoldDB" id="A0A6J7KLX2"/>
<feature type="compositionally biased region" description="Low complexity" evidence="5">
    <location>
        <begin position="45"/>
        <end position="105"/>
    </location>
</feature>
<comment type="subcellular location">
    <subcellularLocation>
        <location evidence="1">Periplasm</location>
    </subcellularLocation>
</comment>
<evidence type="ECO:0000256" key="4">
    <source>
        <dbReference type="ARBA" id="ARBA00023239"/>
    </source>
</evidence>
<dbReference type="Pfam" id="PF07940">
    <property type="entry name" value="Hepar_II_III_C"/>
    <property type="match status" value="1"/>
</dbReference>
<dbReference type="Gene3D" id="1.50.10.100">
    <property type="entry name" value="Chondroitin AC/alginate lyase"/>
    <property type="match status" value="1"/>
</dbReference>
<keyword evidence="4" id="KW-0456">Lyase</keyword>
<proteinExistence type="predicted"/>
<dbReference type="InterPro" id="IPR008929">
    <property type="entry name" value="Chondroitin_lyas"/>
</dbReference>
<accession>A0A6J7KLX2</accession>
<evidence type="ECO:0000256" key="1">
    <source>
        <dbReference type="ARBA" id="ARBA00004418"/>
    </source>
</evidence>
<protein>
    <submittedName>
        <fullName evidence="7">Unannotated protein</fullName>
    </submittedName>
</protein>
<dbReference type="Gene3D" id="2.70.98.70">
    <property type="match status" value="1"/>
</dbReference>
<evidence type="ECO:0000313" key="7">
    <source>
        <dbReference type="EMBL" id="CAB4957328.1"/>
    </source>
</evidence>
<evidence type="ECO:0000256" key="5">
    <source>
        <dbReference type="SAM" id="MobiDB-lite"/>
    </source>
</evidence>
<keyword evidence="2" id="KW-0732">Signal</keyword>
<dbReference type="GO" id="GO:0042597">
    <property type="term" value="C:periplasmic space"/>
    <property type="evidence" value="ECO:0007669"/>
    <property type="project" value="UniProtKB-SubCell"/>
</dbReference>
<keyword evidence="3" id="KW-0574">Periplasm</keyword>
<dbReference type="EMBL" id="CAFBNE010000064">
    <property type="protein sequence ID" value="CAB4957328.1"/>
    <property type="molecule type" value="Genomic_DNA"/>
</dbReference>
<evidence type="ECO:0000256" key="3">
    <source>
        <dbReference type="ARBA" id="ARBA00022764"/>
    </source>
</evidence>
<dbReference type="PANTHER" id="PTHR39210">
    <property type="entry name" value="HEPARIN-SULFATE LYASE"/>
    <property type="match status" value="1"/>
</dbReference>
<dbReference type="InterPro" id="IPR012480">
    <property type="entry name" value="Hepar_II_III_C"/>
</dbReference>
<dbReference type="GO" id="GO:0016829">
    <property type="term" value="F:lyase activity"/>
    <property type="evidence" value="ECO:0007669"/>
    <property type="project" value="UniProtKB-KW"/>
</dbReference>
<reference evidence="7" key="1">
    <citation type="submission" date="2020-05" db="EMBL/GenBank/DDBJ databases">
        <authorList>
            <person name="Chiriac C."/>
            <person name="Salcher M."/>
            <person name="Ghai R."/>
            <person name="Kavagutti S V."/>
        </authorList>
    </citation>
    <scope>NUCLEOTIDE SEQUENCE</scope>
</reference>
<dbReference type="PANTHER" id="PTHR39210:SF1">
    <property type="entry name" value="HEPARIN-SULFATE LYASE"/>
    <property type="match status" value="1"/>
</dbReference>
<sequence length="688" mass="72345">MLRLGRVGRSAAGLVAAVGAVTVALSLLANPAAGARADLTPRVDATGSGSATATATATATPDPSASATSSALASAAASPSPTSTSTSSSPSPTATPDATVTAAPTDTPPPAPAPLPLPTELGSWCTTLFPPQRTSIERAKAQALMGGKATVSQGGTYTLTEHPNWKPQAATDTSGDRHVNSLNWALPLLYRGVHKQVPALVDRFRQLMHYWIEDHRGKRSYWVNGSIYGGLRTQTLVCAAQTLNDPVITQAALKDAGIMVARNWATREVASGTNNTDLIRQTGALAAYCWTGDNARRDRAWANLASVARGVVHEDGSDVEGSPGYAVYIENLLTDVEAAAATCGLPADPIPELRGRLYDFVAQAIRPDFRLESLGDTINDSLRGAFGASDARADWVRSAGTTGAPPAPIYSSYAGGYVFGRAGWQPQPGGADTFYSMRFSSSRPATPHAHDDGLGLTLYSRGVEWIGDPGPYRYENSNALRWYMKSRTAHSSVTVSNSGRTKSRGVRALRTQSEWATGGNDTTCLRDATWGAVIVTRCTQYIRSVDAIVVADYIEASRLKGKRNPARVVTQRWQLPPGQSASNTGEVLTLASGDKSLDIVKSGEGGWNARTARKGSSIGWFTEAWGVKAPGAVLSRSVRLPKGQSSSVLVTVFVPRNPGEAVPAVIGPDGVTITRNGLTITTPLPAPG</sequence>
<gene>
    <name evidence="7" type="ORF">UFOPK3772_01961</name>
</gene>
<evidence type="ECO:0000259" key="6">
    <source>
        <dbReference type="Pfam" id="PF07940"/>
    </source>
</evidence>